<dbReference type="InterPro" id="IPR000182">
    <property type="entry name" value="GNAT_dom"/>
</dbReference>
<organism evidence="4 5">
    <name type="scientific">Halogeometricum borinquense</name>
    <dbReference type="NCBI Taxonomy" id="60847"/>
    <lineage>
        <taxon>Archaea</taxon>
        <taxon>Methanobacteriati</taxon>
        <taxon>Methanobacteriota</taxon>
        <taxon>Stenosarchaea group</taxon>
        <taxon>Halobacteria</taxon>
        <taxon>Halobacteriales</taxon>
        <taxon>Haloferacaceae</taxon>
        <taxon>Halogeometricum</taxon>
    </lineage>
</organism>
<dbReference type="AlphaFoldDB" id="A0A482TBP8"/>
<accession>A0A482TBP8</accession>
<dbReference type="PANTHER" id="PTHR43877">
    <property type="entry name" value="AMINOALKYLPHOSPHONATE N-ACETYLTRANSFERASE-RELATED-RELATED"/>
    <property type="match status" value="1"/>
</dbReference>
<keyword evidence="2" id="KW-0012">Acyltransferase</keyword>
<evidence type="ECO:0000259" key="3">
    <source>
        <dbReference type="PROSITE" id="PS51186"/>
    </source>
</evidence>
<dbReference type="InterPro" id="IPR016181">
    <property type="entry name" value="Acyl_CoA_acyltransferase"/>
</dbReference>
<reference evidence="4 5" key="1">
    <citation type="submission" date="2018-12" db="EMBL/GenBank/DDBJ databases">
        <title>Genome analysis provides insights into bioremediation potentialities of Halogeometricum borinquense strain N11.</title>
        <authorList>
            <person name="Najjari A."/>
            <person name="Youssef N."/>
            <person name="Fhoula I."/>
            <person name="Ben Dhia O."/>
            <person name="Mahjoubi M."/>
            <person name="Ouzari H.I."/>
            <person name="Cherif A."/>
        </authorList>
    </citation>
    <scope>NUCLEOTIDE SEQUENCE [LARGE SCALE GENOMIC DNA]</scope>
    <source>
        <strain evidence="4 5">N11</strain>
    </source>
</reference>
<dbReference type="InterPro" id="IPR050832">
    <property type="entry name" value="Bact_Acetyltransf"/>
</dbReference>
<dbReference type="SUPFAM" id="SSF55729">
    <property type="entry name" value="Acyl-CoA N-acyltransferases (Nat)"/>
    <property type="match status" value="1"/>
</dbReference>
<evidence type="ECO:0000256" key="1">
    <source>
        <dbReference type="ARBA" id="ARBA00022679"/>
    </source>
</evidence>
<keyword evidence="1 4" id="KW-0808">Transferase</keyword>
<dbReference type="GO" id="GO:0016747">
    <property type="term" value="F:acyltransferase activity, transferring groups other than amino-acyl groups"/>
    <property type="evidence" value="ECO:0007669"/>
    <property type="project" value="InterPro"/>
</dbReference>
<comment type="caution">
    <text evidence="4">The sequence shown here is derived from an EMBL/GenBank/DDBJ whole genome shotgun (WGS) entry which is preliminary data.</text>
</comment>
<name>A0A482TBP8_9EURY</name>
<dbReference type="Gene3D" id="3.40.630.30">
    <property type="match status" value="1"/>
</dbReference>
<feature type="domain" description="N-acetyltransferase" evidence="3">
    <location>
        <begin position="18"/>
        <end position="160"/>
    </location>
</feature>
<dbReference type="Pfam" id="PF13673">
    <property type="entry name" value="Acetyltransf_10"/>
    <property type="match status" value="1"/>
</dbReference>
<proteinExistence type="predicted"/>
<dbReference type="RefSeq" id="WP_129784519.1">
    <property type="nucleotide sequence ID" value="NZ_RZHH01000002.1"/>
</dbReference>
<dbReference type="Proteomes" id="UP000294028">
    <property type="component" value="Unassembled WGS sequence"/>
</dbReference>
<dbReference type="EMBL" id="RZHH01000002">
    <property type="protein sequence ID" value="RYJ14142.1"/>
    <property type="molecule type" value="Genomic_DNA"/>
</dbReference>
<evidence type="ECO:0000256" key="2">
    <source>
        <dbReference type="ARBA" id="ARBA00023315"/>
    </source>
</evidence>
<evidence type="ECO:0000313" key="5">
    <source>
        <dbReference type="Proteomes" id="UP000294028"/>
    </source>
</evidence>
<gene>
    <name evidence="4" type="ORF">ELS19_09315</name>
</gene>
<dbReference type="CDD" id="cd04301">
    <property type="entry name" value="NAT_SF"/>
    <property type="match status" value="1"/>
</dbReference>
<protein>
    <submittedName>
        <fullName evidence="4">GNAT family N-acetyltransferase</fullName>
    </submittedName>
</protein>
<evidence type="ECO:0000313" key="4">
    <source>
        <dbReference type="EMBL" id="RYJ14142.1"/>
    </source>
</evidence>
<sequence length="160" mass="18314">MTHRNADDKDLDTPSRTGVFVAQTETEREDAFSIRRTVFVEEQDVAEELEWDEHDEPDADATHLVAYDDGTVVGAARVRAYDEETAKIERVVVAADRRESGWGRRIMITAEQEAEEMGFSKVILNAQIRVQPFYESLGYEAFGDEFMDAEIPHISMRKRL</sequence>
<dbReference type="PROSITE" id="PS51186">
    <property type="entry name" value="GNAT"/>
    <property type="match status" value="1"/>
</dbReference>